<dbReference type="SMR" id="Q4D7F8"/>
<dbReference type="GeneID" id="3541059"/>
<sequence>MITELRTKGATRTPAIRYSYPAPPPSKNAAPQQPRGTPRPRTAKTNVRKPKRSDARRRARAGSGFGVVSPVRARRRRVVGPPFADFFGALFPATRGIAFLSDLPTHIFSSFLLSFLAGRGVAMLRMCRRLAMKYADLELTTRGEFPHGMKEPGFVKKLDQNIPWYFSTYRSMYHWPITGDNWSDLNEAEKHHDLHMFYTLAWWKLGEGIFDANDEDN</sequence>
<name>Q4D7F8_TRYCC</name>
<dbReference type="PaxDb" id="353153-Q4D7F8"/>
<reference evidence="2 3" key="1">
    <citation type="journal article" date="2005" name="Science">
        <title>The genome sequence of Trypanosoma cruzi, etiologic agent of Chagas disease.</title>
        <authorList>
            <person name="El-Sayed N.M."/>
            <person name="Myler P.J."/>
            <person name="Bartholomeu D.C."/>
            <person name="Nilsson D."/>
            <person name="Aggarwal G."/>
            <person name="Tran A.N."/>
            <person name="Ghedin E."/>
            <person name="Worthey E.A."/>
            <person name="Delcher A.L."/>
            <person name="Blandin G."/>
            <person name="Westenberger S.J."/>
            <person name="Caler E."/>
            <person name="Cerqueira G.C."/>
            <person name="Branche C."/>
            <person name="Haas B."/>
            <person name="Anupama A."/>
            <person name="Arner E."/>
            <person name="Aslund L."/>
            <person name="Attipoe P."/>
            <person name="Bontempi E."/>
            <person name="Bringaud F."/>
            <person name="Burton P."/>
            <person name="Cadag E."/>
            <person name="Campbell D.A."/>
            <person name="Carrington M."/>
            <person name="Crabtree J."/>
            <person name="Darban H."/>
            <person name="da Silveira J.F."/>
            <person name="de Jong P."/>
            <person name="Edwards K."/>
            <person name="Englund P.T."/>
            <person name="Fazelina G."/>
            <person name="Feldblyum T."/>
            <person name="Ferella M."/>
            <person name="Frasch A.C."/>
            <person name="Gull K."/>
            <person name="Horn D."/>
            <person name="Hou L."/>
            <person name="Huang Y."/>
            <person name="Kindlund E."/>
            <person name="Klingbeil M."/>
            <person name="Kluge S."/>
            <person name="Koo H."/>
            <person name="Lacerda D."/>
            <person name="Levin M.J."/>
            <person name="Lorenzi H."/>
            <person name="Louie T."/>
            <person name="Machado C.R."/>
            <person name="McCulloch R."/>
            <person name="McKenna A."/>
            <person name="Mizuno Y."/>
            <person name="Mottram J.C."/>
            <person name="Nelson S."/>
            <person name="Ochaya S."/>
            <person name="Osoegawa K."/>
            <person name="Pai G."/>
            <person name="Parsons M."/>
            <person name="Pentony M."/>
            <person name="Pettersson U."/>
            <person name="Pop M."/>
            <person name="Ramirez J.L."/>
            <person name="Rinta J."/>
            <person name="Robertson L."/>
            <person name="Salzberg S.L."/>
            <person name="Sanchez D.O."/>
            <person name="Seyler A."/>
            <person name="Sharma R."/>
            <person name="Shetty J."/>
            <person name="Simpson A.J."/>
            <person name="Sisk E."/>
            <person name="Tammi M.T."/>
            <person name="Tarleton R."/>
            <person name="Teixeira S."/>
            <person name="Van Aken S."/>
            <person name="Vogt C."/>
            <person name="Ward P.N."/>
            <person name="Wickstead B."/>
            <person name="Wortman J."/>
            <person name="White O."/>
            <person name="Fraser C.M."/>
            <person name="Stuart K.D."/>
            <person name="Andersson B."/>
        </authorList>
    </citation>
    <scope>NUCLEOTIDE SEQUENCE [LARGE SCALE GENOMIC DNA]</scope>
    <source>
        <strain evidence="2 3">CL Brener</strain>
    </source>
</reference>
<organism evidence="2 3">
    <name type="scientific">Trypanosoma cruzi (strain CL Brener)</name>
    <dbReference type="NCBI Taxonomy" id="353153"/>
    <lineage>
        <taxon>Eukaryota</taxon>
        <taxon>Discoba</taxon>
        <taxon>Euglenozoa</taxon>
        <taxon>Kinetoplastea</taxon>
        <taxon>Metakinetoplastina</taxon>
        <taxon>Trypanosomatida</taxon>
        <taxon>Trypanosomatidae</taxon>
        <taxon>Trypanosoma</taxon>
        <taxon>Schizotrypanum</taxon>
    </lineage>
</organism>
<dbReference type="InParanoid" id="Q4D7F8"/>
<dbReference type="EMDB" id="EMD-11846"/>
<evidence type="ECO:0000313" key="3">
    <source>
        <dbReference type="Proteomes" id="UP000002296"/>
    </source>
</evidence>
<keyword evidence="3" id="KW-1185">Reference proteome</keyword>
<comment type="caution">
    <text evidence="2">The sequence shown here is derived from an EMBL/GenBank/DDBJ whole genome shotgun (WGS) entry which is preliminary data.</text>
</comment>
<dbReference type="EMBL" id="AAHK01000882">
    <property type="protein sequence ID" value="EAN88463.1"/>
    <property type="molecule type" value="Genomic_DNA"/>
</dbReference>
<proteinExistence type="evidence at protein level"/>
<dbReference type="eggNOG" id="ENOG502S1GA">
    <property type="taxonomic scope" value="Eukaryota"/>
</dbReference>
<dbReference type="STRING" id="353153.Q4D7F8"/>
<evidence type="ECO:0007829" key="4">
    <source>
        <dbReference type="PDB" id="7AOR"/>
    </source>
</evidence>
<protein>
    <submittedName>
        <fullName evidence="2">Uncharacterized protein</fullName>
    </submittedName>
</protein>
<dbReference type="RefSeq" id="XP_810314.1">
    <property type="nucleotide sequence ID" value="XM_805221.1"/>
</dbReference>
<reference evidence="4" key="2">
    <citation type="journal article" date="2020" name="Proc. Natl. Acad. Sci. U.S.A.">
        <title>Structure of the mature kinetoplastids mitoribosome and insights into its large subunit biogenesis.</title>
        <authorList>
            <person name="Soufari H."/>
            <person name="Waltz F."/>
            <person name="Parrot C."/>
            <person name="Durrieu-Gaillard S."/>
            <person name="Bochler A."/>
            <person name="Kuhn L."/>
            <person name="Sissler M."/>
            <person name="Hashem Y."/>
        </authorList>
    </citation>
    <scope>STRUCTURE BY ELECTRON MICROSCOPY (3.50 ANGSTROMS)</scope>
</reference>
<gene>
    <name evidence="2" type="ORF">Tc00.1047053511731.70</name>
</gene>
<dbReference type="Proteomes" id="UP000002296">
    <property type="component" value="Unassembled WGS sequence"/>
</dbReference>
<feature type="compositionally biased region" description="Low complexity" evidence="1">
    <location>
        <begin position="29"/>
        <end position="40"/>
    </location>
</feature>
<accession>Q4D7F8</accession>
<dbReference type="AlphaFoldDB" id="Q4D7F8"/>
<feature type="region of interest" description="Disordered" evidence="1">
    <location>
        <begin position="1"/>
        <end position="63"/>
    </location>
</feature>
<keyword evidence="4" id="KW-0002">3D-structure</keyword>
<evidence type="ECO:0000313" key="2">
    <source>
        <dbReference type="EMBL" id="EAN88463.1"/>
    </source>
</evidence>
<evidence type="ECO:0000256" key="1">
    <source>
        <dbReference type="SAM" id="MobiDB-lite"/>
    </source>
</evidence>
<dbReference type="PDB" id="7AOR">
    <property type="method" value="EM"/>
    <property type="resolution" value="3.50 A"/>
    <property type="chains" value="ba=1-217"/>
</dbReference>
<feature type="compositionally biased region" description="Basic residues" evidence="1">
    <location>
        <begin position="46"/>
        <end position="60"/>
    </location>
</feature>
<dbReference type="KEGG" id="tcr:511731.70"/>